<comment type="subcellular location">
    <subcellularLocation>
        <location evidence="1">Membrane</location>
        <topology evidence="1">Multi-pass membrane protein</topology>
    </subcellularLocation>
</comment>
<evidence type="ECO:0000313" key="8">
    <source>
        <dbReference type="Proteomes" id="UP000769157"/>
    </source>
</evidence>
<dbReference type="Pfam" id="PF03151">
    <property type="entry name" value="TPT"/>
    <property type="match status" value="2"/>
</dbReference>
<sequence length="408" mass="45994">MYLVSLVKELSQSHLVDFKVVSLCFCWYAISSLTSQLTKQILEQFDFPVFVGEFQFLCSLVLGYTAIVLSDRFPILREQLPGSSVATTRFVFNRRLLKLYFPMGTFQFIAKLFSLAATAICPIATVASIRALGPLFIVFSYRLYYKVRFPSTTYLSLVPLLVGVVIIVVSQSGDKETTRRTISDPQLSSQGQREQDLVRRMLSENSDYLKGIAYSFTATIIFAGQSIYAKNVVTNAPIKDPGSLALSKEYSHHDIEKYPSSPPPTTDSKKPTDYDLLLDKPDKLTTLIYCATYGMMYSIPAFMTYEFKELFFGFTIVSETVAEPNLHLVPWTLLVLNGISHFSQSLIAFHILAILPTVTYSIAAMMKRIVIITISMIMIRKSLSFLEVLGLLHVAVGLYCYDRWGSKR</sequence>
<feature type="domain" description="Sugar phosphate transporter" evidence="6">
    <location>
        <begin position="282"/>
        <end position="401"/>
    </location>
</feature>
<protein>
    <recommendedName>
        <fullName evidence="6">Sugar phosphate transporter domain-containing protein</fullName>
    </recommendedName>
</protein>
<feature type="transmembrane region" description="Helical" evidence="5">
    <location>
        <begin position="49"/>
        <end position="69"/>
    </location>
</feature>
<feature type="domain" description="Sugar phosphate transporter" evidence="6">
    <location>
        <begin position="19"/>
        <end position="169"/>
    </location>
</feature>
<reference evidence="7" key="1">
    <citation type="journal article" date="2021" name="Open Biol.">
        <title>Shared evolutionary footprints suggest mitochondrial oxidative damage underlies multiple complex I losses in fungi.</title>
        <authorList>
            <person name="Schikora-Tamarit M.A."/>
            <person name="Marcet-Houben M."/>
            <person name="Nosek J."/>
            <person name="Gabaldon T."/>
        </authorList>
    </citation>
    <scope>NUCLEOTIDE SEQUENCE</scope>
    <source>
        <strain evidence="7">CBS6075</strain>
    </source>
</reference>
<keyword evidence="8" id="KW-1185">Reference proteome</keyword>
<dbReference type="GO" id="GO:0016020">
    <property type="term" value="C:membrane"/>
    <property type="evidence" value="ECO:0007669"/>
    <property type="project" value="UniProtKB-SubCell"/>
</dbReference>
<evidence type="ECO:0000313" key="7">
    <source>
        <dbReference type="EMBL" id="KAH3664081.1"/>
    </source>
</evidence>
<feature type="transmembrane region" description="Helical" evidence="5">
    <location>
        <begin position="152"/>
        <end position="170"/>
    </location>
</feature>
<evidence type="ECO:0000256" key="5">
    <source>
        <dbReference type="SAM" id="Phobius"/>
    </source>
</evidence>
<gene>
    <name evidence="7" type="ORF">OGAPHI_004795</name>
</gene>
<proteinExistence type="predicted"/>
<evidence type="ECO:0000259" key="6">
    <source>
        <dbReference type="Pfam" id="PF03151"/>
    </source>
</evidence>
<dbReference type="InterPro" id="IPR004853">
    <property type="entry name" value="Sugar_P_trans_dom"/>
</dbReference>
<accession>A0A9P8T2W2</accession>
<keyword evidence="4 5" id="KW-0472">Membrane</keyword>
<evidence type="ECO:0000256" key="4">
    <source>
        <dbReference type="ARBA" id="ARBA00023136"/>
    </source>
</evidence>
<evidence type="ECO:0000256" key="2">
    <source>
        <dbReference type="ARBA" id="ARBA00022692"/>
    </source>
</evidence>
<dbReference type="OrthoDB" id="1588579at2759"/>
<keyword evidence="2 5" id="KW-0812">Transmembrane</keyword>
<dbReference type="PANTHER" id="PTHR11132">
    <property type="entry name" value="SOLUTE CARRIER FAMILY 35"/>
    <property type="match status" value="1"/>
</dbReference>
<feature type="transmembrane region" description="Helical" evidence="5">
    <location>
        <begin position="108"/>
        <end position="132"/>
    </location>
</feature>
<keyword evidence="3 5" id="KW-1133">Transmembrane helix</keyword>
<reference evidence="7" key="2">
    <citation type="submission" date="2021-01" db="EMBL/GenBank/DDBJ databases">
        <authorList>
            <person name="Schikora-Tamarit M.A."/>
        </authorList>
    </citation>
    <scope>NUCLEOTIDE SEQUENCE</scope>
    <source>
        <strain evidence="7">CBS6075</strain>
    </source>
</reference>
<dbReference type="RefSeq" id="XP_046060361.1">
    <property type="nucleotide sequence ID" value="XM_046205911.1"/>
</dbReference>
<dbReference type="EMBL" id="JAEUBE010000352">
    <property type="protein sequence ID" value="KAH3664081.1"/>
    <property type="molecule type" value="Genomic_DNA"/>
</dbReference>
<evidence type="ECO:0000256" key="3">
    <source>
        <dbReference type="ARBA" id="ARBA00022989"/>
    </source>
</evidence>
<name>A0A9P8T2W2_9ASCO</name>
<dbReference type="Proteomes" id="UP000769157">
    <property type="component" value="Unassembled WGS sequence"/>
</dbReference>
<dbReference type="AlphaFoldDB" id="A0A9P8T2W2"/>
<feature type="transmembrane region" description="Helical" evidence="5">
    <location>
        <begin position="286"/>
        <end position="305"/>
    </location>
</feature>
<evidence type="ECO:0000256" key="1">
    <source>
        <dbReference type="ARBA" id="ARBA00004141"/>
    </source>
</evidence>
<organism evidence="7 8">
    <name type="scientific">Ogataea philodendri</name>
    <dbReference type="NCBI Taxonomy" id="1378263"/>
    <lineage>
        <taxon>Eukaryota</taxon>
        <taxon>Fungi</taxon>
        <taxon>Dikarya</taxon>
        <taxon>Ascomycota</taxon>
        <taxon>Saccharomycotina</taxon>
        <taxon>Pichiomycetes</taxon>
        <taxon>Pichiales</taxon>
        <taxon>Pichiaceae</taxon>
        <taxon>Ogataea</taxon>
    </lineage>
</organism>
<comment type="caution">
    <text evidence="7">The sequence shown here is derived from an EMBL/GenBank/DDBJ whole genome shotgun (WGS) entry which is preliminary data.</text>
</comment>
<feature type="transmembrane region" description="Helical" evidence="5">
    <location>
        <begin position="342"/>
        <end position="363"/>
    </location>
</feature>
<dbReference type="GeneID" id="70236760"/>
<dbReference type="InterPro" id="IPR050186">
    <property type="entry name" value="TPT_transporter"/>
</dbReference>
<feature type="transmembrane region" description="Helical" evidence="5">
    <location>
        <begin position="383"/>
        <end position="401"/>
    </location>
</feature>